<evidence type="ECO:0000256" key="1">
    <source>
        <dbReference type="SAM" id="MobiDB-lite"/>
    </source>
</evidence>
<protein>
    <submittedName>
        <fullName evidence="2">Uncharacterized protein</fullName>
    </submittedName>
</protein>
<dbReference type="InterPro" id="IPR008480">
    <property type="entry name" value="DUF761_pln"/>
</dbReference>
<reference evidence="2 3" key="1">
    <citation type="submission" date="2020-10" db="EMBL/GenBank/DDBJ databases">
        <title>Plant Genome Project.</title>
        <authorList>
            <person name="Zhang R.-G."/>
        </authorList>
    </citation>
    <scope>NUCLEOTIDE SEQUENCE [LARGE SCALE GENOMIC DNA]</scope>
    <source>
        <strain evidence="2">FAFU-HL-1</strain>
        <tissue evidence="2">Leaf</tissue>
    </source>
</reference>
<name>A0A835JUX9_9ROSI</name>
<dbReference type="AlphaFoldDB" id="A0A835JUX9"/>
<organism evidence="2 3">
    <name type="scientific">Salix dunnii</name>
    <dbReference type="NCBI Taxonomy" id="1413687"/>
    <lineage>
        <taxon>Eukaryota</taxon>
        <taxon>Viridiplantae</taxon>
        <taxon>Streptophyta</taxon>
        <taxon>Embryophyta</taxon>
        <taxon>Tracheophyta</taxon>
        <taxon>Spermatophyta</taxon>
        <taxon>Magnoliopsida</taxon>
        <taxon>eudicotyledons</taxon>
        <taxon>Gunneridae</taxon>
        <taxon>Pentapetalae</taxon>
        <taxon>rosids</taxon>
        <taxon>fabids</taxon>
        <taxon>Malpighiales</taxon>
        <taxon>Salicaceae</taxon>
        <taxon>Saliceae</taxon>
        <taxon>Salix</taxon>
    </lineage>
</organism>
<evidence type="ECO:0000313" key="3">
    <source>
        <dbReference type="Proteomes" id="UP000657918"/>
    </source>
</evidence>
<comment type="caution">
    <text evidence="2">The sequence shown here is derived from an EMBL/GenBank/DDBJ whole genome shotgun (WGS) entry which is preliminary data.</text>
</comment>
<dbReference type="OrthoDB" id="1913960at2759"/>
<evidence type="ECO:0000313" key="2">
    <source>
        <dbReference type="EMBL" id="KAF9673570.1"/>
    </source>
</evidence>
<feature type="region of interest" description="Disordered" evidence="1">
    <location>
        <begin position="125"/>
        <end position="148"/>
    </location>
</feature>
<dbReference type="Pfam" id="PF05553">
    <property type="entry name" value="DUF761"/>
    <property type="match status" value="1"/>
</dbReference>
<gene>
    <name evidence="2" type="ORF">SADUNF_Sadunf10G0037800</name>
</gene>
<sequence length="148" mass="18044">MRMQKQVVEVRKWLLRRLCREKKARQGRSRSVYSIEDAWREVVARSPRLWSVDERAEEFIYKFREEIKLQKDKSIFEFEERQRIPEAEISERLENYMYRNPSSQDVRTLFFKTCTELRNRGSTQFHPSISRLQQPADQRQNELNLSAD</sequence>
<dbReference type="Proteomes" id="UP000657918">
    <property type="component" value="Unassembled WGS sequence"/>
</dbReference>
<keyword evidence="3" id="KW-1185">Reference proteome</keyword>
<dbReference type="EMBL" id="JADGMS010000010">
    <property type="protein sequence ID" value="KAF9673570.1"/>
    <property type="molecule type" value="Genomic_DNA"/>
</dbReference>
<proteinExistence type="predicted"/>
<accession>A0A835JUX9</accession>